<dbReference type="Pfam" id="PF05045">
    <property type="entry name" value="RgpF"/>
    <property type="match status" value="1"/>
</dbReference>
<dbReference type="RefSeq" id="WP_193183305.1">
    <property type="nucleotide sequence ID" value="NZ_JACVXA010000037.1"/>
</dbReference>
<dbReference type="SUPFAM" id="SSF53756">
    <property type="entry name" value="UDP-Glycosyltransferase/glycogen phosphorylase"/>
    <property type="match status" value="1"/>
</dbReference>
<dbReference type="Proteomes" id="UP000609121">
    <property type="component" value="Unassembled WGS sequence"/>
</dbReference>
<evidence type="ECO:0000313" key="1">
    <source>
        <dbReference type="EMBL" id="MBE3639045.1"/>
    </source>
</evidence>
<evidence type="ECO:0000313" key="2">
    <source>
        <dbReference type="Proteomes" id="UP000609121"/>
    </source>
</evidence>
<accession>A0A8J7CI22</accession>
<dbReference type="CDD" id="cd01635">
    <property type="entry name" value="Glycosyltransferase_GTB-type"/>
    <property type="match status" value="1"/>
</dbReference>
<protein>
    <submittedName>
        <fullName evidence="1">Glycosyl transferase</fullName>
    </submittedName>
</protein>
<name>A0A8J7CI22_9RHOB</name>
<dbReference type="InterPro" id="IPR007739">
    <property type="entry name" value="RgpF"/>
</dbReference>
<gene>
    <name evidence="1" type="ORF">ICN82_12615</name>
</gene>
<dbReference type="Gene3D" id="3.40.50.2000">
    <property type="entry name" value="Glycogen Phosphorylase B"/>
    <property type="match status" value="1"/>
</dbReference>
<dbReference type="GO" id="GO:0016740">
    <property type="term" value="F:transferase activity"/>
    <property type="evidence" value="ECO:0007669"/>
    <property type="project" value="UniProtKB-KW"/>
</dbReference>
<comment type="caution">
    <text evidence="1">The sequence shown here is derived from an EMBL/GenBank/DDBJ whole genome shotgun (WGS) entry which is preliminary data.</text>
</comment>
<sequence>MLDEIWRKYAAMANVLDHRPDFRYDPEIYAALRPDLGSDPEALLRHYRSREGAEDRLATFYDIHHAQQPAIDVALQALVTEPDLLAAIEAGEPDAHKLACELIQLGEPVDALVSNFSMKGYLKWHPDIVAAGMDPLHHYLRYGFHEKGRRTLADVRRNHKTGKKPFRRDLPTCMIAVHEMSRTGAPIVGRDLLREAAKDYNVVIAALRGGELMDQFLEHACEVVISPHPQIDFPYLSGPAFESIEFAILNSVECALFVAPLVSRDIPFTAYLHEFADYSFPVWTSTLIGLFADLVIYSSEIVRDSWAGRLKDIEFDMTRDTVIVPQRPDVFGRVDQADFLRARRNLSEILGRDLSKVRLVCGAGHIQWRKGTDIFVMAAQIAAARDPDTVFLWIGDGQNIEDIGFGVWFDFHLRQAGADRPGGNLFFLPAGPHYFDVLKASDAMFLSSRLDPLPNVVFDATLRGCRVVTFENATGFSDDLYKTSGHYTEVEYGNPAAAVDALTALPRKETSPEPVPQVIMPKLFGAIRDALEERLGAQTYFVSGATEIDLPILYTKDEDDRALRVRERQKILRYGRRMLWRDPREAAQVLAASDNWIHKECRIVPYAPAGPEEVPPFSMHIHAYYTDEIAEDLKRHVAYRHARRIVVTTDTAQKGREITEIMQAEGLTPEIRLVSNRGRDILPFMELFSSPEDYPEDEVWCHIHQKKSLTSATGGDIWRRFLMRILLGDSQTLSSALAEIGEAGAGLVAPFEPHFVAWNASRRLISKFDGKLPGPLPPNPLVFPVGNMFWVRRPVIDEMNALFGPDYPWPNEPIANDGTEFHMIERLWPAVTAKQGLKAIFVSKPDEQRI</sequence>
<keyword evidence="1" id="KW-0808">Transferase</keyword>
<keyword evidence="2" id="KW-1185">Reference proteome</keyword>
<dbReference type="EMBL" id="JACVXA010000037">
    <property type="protein sequence ID" value="MBE3639045.1"/>
    <property type="molecule type" value="Genomic_DNA"/>
</dbReference>
<reference evidence="1" key="1">
    <citation type="submission" date="2020-09" db="EMBL/GenBank/DDBJ databases">
        <title>A novel bacterium of genus Mangrovicoccus, isolated from South China Sea.</title>
        <authorList>
            <person name="Huang H."/>
            <person name="Mo K."/>
            <person name="Hu Y."/>
        </authorList>
    </citation>
    <scope>NUCLEOTIDE SEQUENCE</scope>
    <source>
        <strain evidence="1">HB182678</strain>
    </source>
</reference>
<organism evidence="1 2">
    <name type="scientific">Mangrovicoccus algicola</name>
    <dbReference type="NCBI Taxonomy" id="2771008"/>
    <lineage>
        <taxon>Bacteria</taxon>
        <taxon>Pseudomonadati</taxon>
        <taxon>Pseudomonadota</taxon>
        <taxon>Alphaproteobacteria</taxon>
        <taxon>Rhodobacterales</taxon>
        <taxon>Paracoccaceae</taxon>
        <taxon>Mangrovicoccus</taxon>
    </lineage>
</organism>
<dbReference type="AlphaFoldDB" id="A0A8J7CI22"/>
<proteinExistence type="predicted"/>